<dbReference type="EMBL" id="BASG01000046">
    <property type="protein sequence ID" value="GAD14972.1"/>
    <property type="molecule type" value="Genomic_DNA"/>
</dbReference>
<accession>U2X845</accession>
<organism evidence="1 2">
    <name type="scientific">Geobacillus kaustophilus GBlys</name>
    <dbReference type="NCBI Taxonomy" id="1337888"/>
    <lineage>
        <taxon>Bacteria</taxon>
        <taxon>Bacillati</taxon>
        <taxon>Bacillota</taxon>
        <taxon>Bacilli</taxon>
        <taxon>Bacillales</taxon>
        <taxon>Anoxybacillaceae</taxon>
        <taxon>Geobacillus</taxon>
        <taxon>Geobacillus thermoleovorans group</taxon>
    </lineage>
</organism>
<name>U2X845_GEOKU</name>
<gene>
    <name evidence="1" type="ORF">GBL_3189</name>
</gene>
<dbReference type="Proteomes" id="UP000016424">
    <property type="component" value="Unassembled WGS sequence"/>
</dbReference>
<sequence>MSKLGSSPSRNIAHYERYRQKKSCFAAKGKTTTVMHYALTPFL</sequence>
<evidence type="ECO:0000313" key="2">
    <source>
        <dbReference type="Proteomes" id="UP000016424"/>
    </source>
</evidence>
<dbReference type="AlphaFoldDB" id="U2X845"/>
<comment type="caution">
    <text evidence="1">The sequence shown here is derived from an EMBL/GenBank/DDBJ whole genome shotgun (WGS) entry which is preliminary data.</text>
</comment>
<protein>
    <submittedName>
        <fullName evidence="1">Uncharacterized protein</fullName>
    </submittedName>
</protein>
<proteinExistence type="predicted"/>
<evidence type="ECO:0000313" key="1">
    <source>
        <dbReference type="EMBL" id="GAD14972.1"/>
    </source>
</evidence>
<reference evidence="2" key="1">
    <citation type="journal article" date="2013" name="Genome">
        <title>Draft Genome Sequence of Geobacillus kaustophilus GBlys, a Lysogenic Strain with Bacteriophage phiOH2.</title>
        <authorList>
            <person name="Doi K."/>
            <person name="Mori K."/>
            <person name="Martono H."/>
            <person name="Nagayoshi Y."/>
            <person name="Fujino Y."/>
            <person name="Tashiro K."/>
            <person name="Kuhara S."/>
            <person name="Ohshima T."/>
        </authorList>
    </citation>
    <scope>NUCLEOTIDE SEQUENCE [LARGE SCALE GENOMIC DNA]</scope>
    <source>
        <strain evidence="2">GBlys</strain>
    </source>
</reference>